<dbReference type="Proteomes" id="UP000613580">
    <property type="component" value="Unassembled WGS sequence"/>
</dbReference>
<dbReference type="OrthoDB" id="2523383at2759"/>
<proteinExistence type="predicted"/>
<organism evidence="1 2">
    <name type="scientific">Mycena chlorophos</name>
    <name type="common">Agaric fungus</name>
    <name type="synonym">Agaricus chlorophos</name>
    <dbReference type="NCBI Taxonomy" id="658473"/>
    <lineage>
        <taxon>Eukaryota</taxon>
        <taxon>Fungi</taxon>
        <taxon>Dikarya</taxon>
        <taxon>Basidiomycota</taxon>
        <taxon>Agaricomycotina</taxon>
        <taxon>Agaricomycetes</taxon>
        <taxon>Agaricomycetidae</taxon>
        <taxon>Agaricales</taxon>
        <taxon>Marasmiineae</taxon>
        <taxon>Mycenaceae</taxon>
        <taxon>Mycena</taxon>
    </lineage>
</organism>
<dbReference type="AlphaFoldDB" id="A0A8H6TPV0"/>
<name>A0A8H6TPV0_MYCCL</name>
<gene>
    <name evidence="1" type="ORF">HMN09_00300100</name>
</gene>
<protein>
    <submittedName>
        <fullName evidence="1">Uncharacterized protein</fullName>
    </submittedName>
</protein>
<evidence type="ECO:0000313" key="2">
    <source>
        <dbReference type="Proteomes" id="UP000613580"/>
    </source>
</evidence>
<reference evidence="1" key="1">
    <citation type="submission" date="2020-05" db="EMBL/GenBank/DDBJ databases">
        <title>Mycena genomes resolve the evolution of fungal bioluminescence.</title>
        <authorList>
            <person name="Tsai I.J."/>
        </authorList>
    </citation>
    <scope>NUCLEOTIDE SEQUENCE</scope>
    <source>
        <strain evidence="1">110903Hualien_Pintung</strain>
    </source>
</reference>
<accession>A0A8H6TPV0</accession>
<comment type="caution">
    <text evidence="1">The sequence shown here is derived from an EMBL/GenBank/DDBJ whole genome shotgun (WGS) entry which is preliminary data.</text>
</comment>
<evidence type="ECO:0000313" key="1">
    <source>
        <dbReference type="EMBL" id="KAF7319600.1"/>
    </source>
</evidence>
<dbReference type="EMBL" id="JACAZE010000003">
    <property type="protein sequence ID" value="KAF7319600.1"/>
    <property type="molecule type" value="Genomic_DNA"/>
</dbReference>
<sequence>MVVDPMLAQPQTLASSEPDAVFRQLLDEINPELAHIPLQFIQVQLAECFKPMIRGLSSVDRAALEDTSPYGPMGTIKLVDPNPSGNDDISSIHPTHLLAISSRGDTQSRPRLVPVHGIVFVAHCAKPRLGASAVVEGSEPNTFVLPITSLTLPSVSAFYALRAYMYNPHPLTLLNALLPGVLSNGLPPTPMDLSSHTTRRYFAAQVIDVAKKGLTASHPTEILPRVQAYAARMPDVWLCAWTLGMYRQHLWNALDFVSGVVGCALKMLDARSTGK</sequence>
<keyword evidence="2" id="KW-1185">Reference proteome</keyword>